<reference evidence="1" key="1">
    <citation type="submission" date="2022-07" db="EMBL/GenBank/DDBJ databases">
        <title>Phylogenomic reconstructions and comparative analyses of Kickxellomycotina fungi.</title>
        <authorList>
            <person name="Reynolds N.K."/>
            <person name="Stajich J.E."/>
            <person name="Barry K."/>
            <person name="Grigoriev I.V."/>
            <person name="Crous P."/>
            <person name="Smith M.E."/>
        </authorList>
    </citation>
    <scope>NUCLEOTIDE SEQUENCE</scope>
    <source>
        <strain evidence="1">CBS 109366</strain>
    </source>
</reference>
<evidence type="ECO:0000313" key="1">
    <source>
        <dbReference type="EMBL" id="KAJ2773512.1"/>
    </source>
</evidence>
<dbReference type="Proteomes" id="UP001140234">
    <property type="component" value="Unassembled WGS sequence"/>
</dbReference>
<organism evidence="1 2">
    <name type="scientific">Coemansia nantahalensis</name>
    <dbReference type="NCBI Taxonomy" id="2789366"/>
    <lineage>
        <taxon>Eukaryota</taxon>
        <taxon>Fungi</taxon>
        <taxon>Fungi incertae sedis</taxon>
        <taxon>Zoopagomycota</taxon>
        <taxon>Kickxellomycotina</taxon>
        <taxon>Kickxellomycetes</taxon>
        <taxon>Kickxellales</taxon>
        <taxon>Kickxellaceae</taxon>
        <taxon>Coemansia</taxon>
    </lineage>
</organism>
<proteinExistence type="predicted"/>
<keyword evidence="2" id="KW-1185">Reference proteome</keyword>
<dbReference type="EMBL" id="JANBUJ010000214">
    <property type="protein sequence ID" value="KAJ2773512.1"/>
    <property type="molecule type" value="Genomic_DNA"/>
</dbReference>
<evidence type="ECO:0000313" key="2">
    <source>
        <dbReference type="Proteomes" id="UP001140234"/>
    </source>
</evidence>
<accession>A0ACC1K5N6</accession>
<sequence length="97" mass="10734">MGYDGASERSLTIYHEESGGASAEKPTNSGAIVRKKHGCCSRRCFQVAVAIWMSHGIPPLYRRIRRCQQGRCQQGRCHTSPPQAGELSPDVPPYTPY</sequence>
<name>A0ACC1K5N6_9FUNG</name>
<protein>
    <submittedName>
        <fullName evidence="1">Uncharacterized protein</fullName>
    </submittedName>
</protein>
<comment type="caution">
    <text evidence="1">The sequence shown here is derived from an EMBL/GenBank/DDBJ whole genome shotgun (WGS) entry which is preliminary data.</text>
</comment>
<gene>
    <name evidence="1" type="ORF">IWQ57_001259</name>
</gene>